<accession>A0AAE0W2N7</accession>
<name>A0AAE0W2N7_9BIVA</name>
<reference evidence="2" key="1">
    <citation type="journal article" date="2021" name="Genome Biol. Evol.">
        <title>A High-Quality Reference Genome for a Parasitic Bivalve with Doubly Uniparental Inheritance (Bivalvia: Unionida).</title>
        <authorList>
            <person name="Smith C.H."/>
        </authorList>
    </citation>
    <scope>NUCLEOTIDE SEQUENCE</scope>
    <source>
        <strain evidence="2">CHS0354</strain>
    </source>
</reference>
<gene>
    <name evidence="2" type="ORF">CHS0354_012845</name>
</gene>
<dbReference type="AlphaFoldDB" id="A0AAE0W2N7"/>
<keyword evidence="3" id="KW-1185">Reference proteome</keyword>
<reference evidence="2" key="3">
    <citation type="submission" date="2023-05" db="EMBL/GenBank/DDBJ databases">
        <authorList>
            <person name="Smith C.H."/>
        </authorList>
    </citation>
    <scope>NUCLEOTIDE SEQUENCE</scope>
    <source>
        <strain evidence="2">CHS0354</strain>
        <tissue evidence="2">Mantle</tissue>
    </source>
</reference>
<reference evidence="2" key="2">
    <citation type="journal article" date="2021" name="Genome Biol. Evol.">
        <title>Developing a high-quality reference genome for a parasitic bivalve with doubly uniparental inheritance (Bivalvia: Unionida).</title>
        <authorList>
            <person name="Smith C.H."/>
        </authorList>
    </citation>
    <scope>NUCLEOTIDE SEQUENCE</scope>
    <source>
        <strain evidence="2">CHS0354</strain>
        <tissue evidence="2">Mantle</tissue>
    </source>
</reference>
<dbReference type="EMBL" id="JAEAOA010000772">
    <property type="protein sequence ID" value="KAK3599236.1"/>
    <property type="molecule type" value="Genomic_DNA"/>
</dbReference>
<protein>
    <submittedName>
        <fullName evidence="2">Uncharacterized protein</fullName>
    </submittedName>
</protein>
<feature type="chain" id="PRO_5042218446" evidence="1">
    <location>
        <begin position="20"/>
        <end position="183"/>
    </location>
</feature>
<keyword evidence="1" id="KW-0732">Signal</keyword>
<organism evidence="2 3">
    <name type="scientific">Potamilus streckersoni</name>
    <dbReference type="NCBI Taxonomy" id="2493646"/>
    <lineage>
        <taxon>Eukaryota</taxon>
        <taxon>Metazoa</taxon>
        <taxon>Spiralia</taxon>
        <taxon>Lophotrochozoa</taxon>
        <taxon>Mollusca</taxon>
        <taxon>Bivalvia</taxon>
        <taxon>Autobranchia</taxon>
        <taxon>Heteroconchia</taxon>
        <taxon>Palaeoheterodonta</taxon>
        <taxon>Unionida</taxon>
        <taxon>Unionoidea</taxon>
        <taxon>Unionidae</taxon>
        <taxon>Ambleminae</taxon>
        <taxon>Lampsilini</taxon>
        <taxon>Potamilus</taxon>
    </lineage>
</organism>
<evidence type="ECO:0000313" key="3">
    <source>
        <dbReference type="Proteomes" id="UP001195483"/>
    </source>
</evidence>
<feature type="signal peptide" evidence="1">
    <location>
        <begin position="1"/>
        <end position="19"/>
    </location>
</feature>
<sequence length="183" mass="20789">MRAICLVVILGCLCDTIFGIDLTLTSQAYGNEVVEAVINLIRENCIFAEDKRYLRRLAYFESHDGTDPKTYRSGYHGGIWQVDENKFIQTQNNPALQAKYDIIWNVFGIDWSRVTWYDLRKPLYSGLAAALYTVYTSGTGGMDWRIEQQATFWENYYHTGGRATNFTIEAGVLDEGNALSLNG</sequence>
<dbReference type="Proteomes" id="UP001195483">
    <property type="component" value="Unassembled WGS sequence"/>
</dbReference>
<evidence type="ECO:0000256" key="1">
    <source>
        <dbReference type="SAM" id="SignalP"/>
    </source>
</evidence>
<comment type="caution">
    <text evidence="2">The sequence shown here is derived from an EMBL/GenBank/DDBJ whole genome shotgun (WGS) entry which is preliminary data.</text>
</comment>
<proteinExistence type="predicted"/>
<evidence type="ECO:0000313" key="2">
    <source>
        <dbReference type="EMBL" id="KAK3599236.1"/>
    </source>
</evidence>